<accession>A0A481YQQ7</accession>
<dbReference type="EMBL" id="MK500293">
    <property type="protein sequence ID" value="QBK84753.1"/>
    <property type="molecule type" value="Genomic_DNA"/>
</dbReference>
<protein>
    <submittedName>
        <fullName evidence="1">Uncharacterized protein</fullName>
    </submittedName>
</protein>
<name>A0A481YQQ7_9VIRU</name>
<organism evidence="1">
    <name type="scientific">Pithovirus LCDPAC01</name>
    <dbReference type="NCBI Taxonomy" id="2506600"/>
    <lineage>
        <taxon>Viruses</taxon>
        <taxon>Pithoviruses</taxon>
    </lineage>
</organism>
<proteinExistence type="predicted"/>
<sequence>MDYEKKGVVTYFDKETIIRLKRAWKCILKQYEPHAEEMSKTKGSGINIYKMLRVPRQGFNCEYYFAEYKGVMWNNLMNYYPEGKKVHNLYNAMSMYVICIQVPLGVQGNKTTSSIKLFNFFTHKEVSLENFVAIPEKDNLGTHQRKNLSCSKE</sequence>
<reference evidence="1" key="1">
    <citation type="journal article" date="2019" name="MBio">
        <title>Virus Genomes from Deep Sea Sediments Expand the Ocean Megavirome and Support Independent Origins of Viral Gigantism.</title>
        <authorList>
            <person name="Backstrom D."/>
            <person name="Yutin N."/>
            <person name="Jorgensen S.L."/>
            <person name="Dharamshi J."/>
            <person name="Homa F."/>
            <person name="Zaremba-Niedwiedzka K."/>
            <person name="Spang A."/>
            <person name="Wolf Y.I."/>
            <person name="Koonin E.V."/>
            <person name="Ettema T.J."/>
        </authorList>
    </citation>
    <scope>NUCLEOTIDE SEQUENCE</scope>
</reference>
<evidence type="ECO:0000313" key="1">
    <source>
        <dbReference type="EMBL" id="QBK84753.1"/>
    </source>
</evidence>
<gene>
    <name evidence="1" type="ORF">LCDPAC01_02340</name>
</gene>